<dbReference type="PROSITE" id="PS50262">
    <property type="entry name" value="G_PROTEIN_RECEP_F1_2"/>
    <property type="match status" value="1"/>
</dbReference>
<evidence type="ECO:0000256" key="8">
    <source>
        <dbReference type="RuleBase" id="RU000688"/>
    </source>
</evidence>
<keyword evidence="4 8" id="KW-0297">G-protein coupled receptor</keyword>
<feature type="transmembrane region" description="Helical" evidence="9">
    <location>
        <begin position="76"/>
        <end position="97"/>
    </location>
</feature>
<dbReference type="Pfam" id="PF00001">
    <property type="entry name" value="7tm_1"/>
    <property type="match status" value="1"/>
</dbReference>
<evidence type="ECO:0000256" key="4">
    <source>
        <dbReference type="ARBA" id="ARBA00023040"/>
    </source>
</evidence>
<name>Q4RN69_TETNG</name>
<dbReference type="PANTHER" id="PTHR24240">
    <property type="entry name" value="OPSIN"/>
    <property type="match status" value="1"/>
</dbReference>
<evidence type="ECO:0000256" key="5">
    <source>
        <dbReference type="ARBA" id="ARBA00023136"/>
    </source>
</evidence>
<feature type="domain" description="G-protein coupled receptors family 1 profile" evidence="10">
    <location>
        <begin position="55"/>
        <end position="188"/>
    </location>
</feature>
<evidence type="ECO:0000256" key="6">
    <source>
        <dbReference type="ARBA" id="ARBA00023170"/>
    </source>
</evidence>
<dbReference type="AlphaFoldDB" id="Q4RN69"/>
<keyword evidence="5 9" id="KW-0472">Membrane</keyword>
<feature type="transmembrane region" description="Helical" evidence="9">
    <location>
        <begin position="117"/>
        <end position="139"/>
    </location>
</feature>
<dbReference type="InterPro" id="IPR017452">
    <property type="entry name" value="GPCR_Rhodpsn_7TM"/>
</dbReference>
<dbReference type="SUPFAM" id="SSF81321">
    <property type="entry name" value="Family A G protein-coupled receptor-like"/>
    <property type="match status" value="1"/>
</dbReference>
<feature type="transmembrane region" description="Helical" evidence="9">
    <location>
        <begin position="38"/>
        <end position="64"/>
    </location>
</feature>
<proteinExistence type="inferred from homology"/>
<dbReference type="KEGG" id="tng:GSTEN00031708G001"/>
<evidence type="ECO:0000256" key="3">
    <source>
        <dbReference type="ARBA" id="ARBA00022989"/>
    </source>
</evidence>
<gene>
    <name evidence="11" type="ORF">GSTENG00031708001</name>
</gene>
<evidence type="ECO:0000256" key="2">
    <source>
        <dbReference type="ARBA" id="ARBA00022692"/>
    </source>
</evidence>
<dbReference type="InterPro" id="IPR000276">
    <property type="entry name" value="GPCR_Rhodpsn"/>
</dbReference>
<dbReference type="EMBL" id="CAAE01015016">
    <property type="protein sequence ID" value="CAG10163.1"/>
    <property type="molecule type" value="Genomic_DNA"/>
</dbReference>
<keyword evidence="3 9" id="KW-1133">Transmembrane helix</keyword>
<dbReference type="GO" id="GO:0004930">
    <property type="term" value="F:G protein-coupled receptor activity"/>
    <property type="evidence" value="ECO:0007669"/>
    <property type="project" value="UniProtKB-KW"/>
</dbReference>
<feature type="transmembrane region" description="Helical" evidence="9">
    <location>
        <begin position="151"/>
        <end position="170"/>
    </location>
</feature>
<keyword evidence="2 8" id="KW-0812">Transmembrane</keyword>
<evidence type="ECO:0000256" key="1">
    <source>
        <dbReference type="ARBA" id="ARBA00004141"/>
    </source>
</evidence>
<evidence type="ECO:0000256" key="9">
    <source>
        <dbReference type="SAM" id="Phobius"/>
    </source>
</evidence>
<keyword evidence="6 8" id="KW-0675">Receptor</keyword>
<dbReference type="PROSITE" id="PS00237">
    <property type="entry name" value="G_PROTEIN_RECEP_F1_1"/>
    <property type="match status" value="1"/>
</dbReference>
<dbReference type="PRINTS" id="PR00237">
    <property type="entry name" value="GPCRRHODOPSN"/>
</dbReference>
<evidence type="ECO:0000313" key="11">
    <source>
        <dbReference type="EMBL" id="CAG10163.1"/>
    </source>
</evidence>
<dbReference type="OrthoDB" id="5985475at2759"/>
<organism evidence="11">
    <name type="scientific">Tetraodon nigroviridis</name>
    <name type="common">Spotted green pufferfish</name>
    <name type="synonym">Chelonodon nigroviridis</name>
    <dbReference type="NCBI Taxonomy" id="99883"/>
    <lineage>
        <taxon>Eukaryota</taxon>
        <taxon>Metazoa</taxon>
        <taxon>Chordata</taxon>
        <taxon>Craniata</taxon>
        <taxon>Vertebrata</taxon>
        <taxon>Euteleostomi</taxon>
        <taxon>Actinopterygii</taxon>
        <taxon>Neopterygii</taxon>
        <taxon>Teleostei</taxon>
        <taxon>Neoteleostei</taxon>
        <taxon>Acanthomorphata</taxon>
        <taxon>Eupercaria</taxon>
        <taxon>Tetraodontiformes</taxon>
        <taxon>Tetradontoidea</taxon>
        <taxon>Tetraodontidae</taxon>
        <taxon>Tetraodon</taxon>
    </lineage>
</organism>
<sequence>MESLSLSVNGVSHTVAAELAPTNDPFSGPINNIAQWNFTILAVLMFVVTALSLSENFLVMFITFKFKQLRQPLNYIIVNLAIADFLVSITGGLISFLTNARGYFFLGRWACVLEGFAVTYFGIVAMWSLAVLSFERFFVICRPLGNMRLQAKHAVIGLLFVWTFSFVWTFPPVLGWNRYTVSKIGTTCEPDCYSHENDVFQQHDQSQLHHHILRHLLYSASWSYLFLLWKTPAEAPKGVTWSAGHRQETREAGDTYGGGHDSGVHGGLDAVRNLRHPGHHLSDHRTRPQAGFNPSFLLQNSGCLQPNHLRLHEQTGNSALIFLKVSLVFVCFCLQSG</sequence>
<accession>Q4RN69</accession>
<protein>
    <submittedName>
        <fullName evidence="11">Chromosome undetermined SCAF15016, whole genome shotgun sequence</fullName>
    </submittedName>
</protein>
<evidence type="ECO:0000259" key="10">
    <source>
        <dbReference type="PROSITE" id="PS50262"/>
    </source>
</evidence>
<dbReference type="Gene3D" id="1.20.1070.10">
    <property type="entry name" value="Rhodopsin 7-helix transmembrane proteins"/>
    <property type="match status" value="1"/>
</dbReference>
<dbReference type="GO" id="GO:0016020">
    <property type="term" value="C:membrane"/>
    <property type="evidence" value="ECO:0007669"/>
    <property type="project" value="UniProtKB-SubCell"/>
</dbReference>
<comment type="subcellular location">
    <subcellularLocation>
        <location evidence="1">Membrane</location>
        <topology evidence="1">Multi-pass membrane protein</topology>
    </subcellularLocation>
</comment>
<keyword evidence="7 8" id="KW-0807">Transducer</keyword>
<reference evidence="11" key="2">
    <citation type="submission" date="2004-02" db="EMBL/GenBank/DDBJ databases">
        <authorList>
            <consortium name="Genoscope"/>
            <consortium name="Whitehead Institute Centre for Genome Research"/>
        </authorList>
    </citation>
    <scope>NUCLEOTIDE SEQUENCE</scope>
</reference>
<evidence type="ECO:0000256" key="7">
    <source>
        <dbReference type="ARBA" id="ARBA00023224"/>
    </source>
</evidence>
<comment type="similarity">
    <text evidence="8">Belongs to the G-protein coupled receptor 1 family.</text>
</comment>
<dbReference type="InterPro" id="IPR050125">
    <property type="entry name" value="GPCR_opsins"/>
</dbReference>
<reference evidence="11" key="1">
    <citation type="journal article" date="2004" name="Nature">
        <title>Genome duplication in the teleost fish Tetraodon nigroviridis reveals the early vertebrate proto-karyotype.</title>
        <authorList>
            <person name="Jaillon O."/>
            <person name="Aury J.-M."/>
            <person name="Brunet F."/>
            <person name="Petit J.-L."/>
            <person name="Stange-Thomann N."/>
            <person name="Mauceli E."/>
            <person name="Bouneau L."/>
            <person name="Fischer C."/>
            <person name="Ozouf-Costaz C."/>
            <person name="Bernot A."/>
            <person name="Nicaud S."/>
            <person name="Jaffe D."/>
            <person name="Fisher S."/>
            <person name="Lutfalla G."/>
            <person name="Dossat C."/>
            <person name="Segurens B."/>
            <person name="Dasilva C."/>
            <person name="Salanoubat M."/>
            <person name="Levy M."/>
            <person name="Boudet N."/>
            <person name="Castellano S."/>
            <person name="Anthouard V."/>
            <person name="Jubin C."/>
            <person name="Castelli V."/>
            <person name="Katinka M."/>
            <person name="Vacherie B."/>
            <person name="Biemont C."/>
            <person name="Skalli Z."/>
            <person name="Cattolico L."/>
            <person name="Poulain J."/>
            <person name="De Berardinis V."/>
            <person name="Cruaud C."/>
            <person name="Duprat S."/>
            <person name="Brottier P."/>
            <person name="Coutanceau J.-P."/>
            <person name="Gouzy J."/>
            <person name="Parra G."/>
            <person name="Lardier G."/>
            <person name="Chapple C."/>
            <person name="McKernan K.J."/>
            <person name="McEwan P."/>
            <person name="Bosak S."/>
            <person name="Kellis M."/>
            <person name="Volff J.-N."/>
            <person name="Guigo R."/>
            <person name="Zody M.C."/>
            <person name="Mesirov J."/>
            <person name="Lindblad-Toh K."/>
            <person name="Birren B."/>
            <person name="Nusbaum C."/>
            <person name="Kahn D."/>
            <person name="Robinson-Rechavi M."/>
            <person name="Laudet V."/>
            <person name="Schachter V."/>
            <person name="Quetier F."/>
            <person name="Saurin W."/>
            <person name="Scarpelli C."/>
            <person name="Wincker P."/>
            <person name="Lander E.S."/>
            <person name="Weissenbach J."/>
            <person name="Roest Crollius H."/>
        </authorList>
    </citation>
    <scope>NUCLEOTIDE SEQUENCE [LARGE SCALE GENOMIC DNA]</scope>
</reference>